<keyword evidence="2" id="KW-1185">Reference proteome</keyword>
<accession>A0ABY2XR77</accession>
<evidence type="ECO:0000313" key="2">
    <source>
        <dbReference type="Proteomes" id="UP000305526"/>
    </source>
</evidence>
<dbReference type="Proteomes" id="UP000305526">
    <property type="component" value="Unassembled WGS sequence"/>
</dbReference>
<evidence type="ECO:0000313" key="1">
    <source>
        <dbReference type="EMBL" id="TNG85563.1"/>
    </source>
</evidence>
<organism evidence="1 2">
    <name type="scientific">Testudinibacter aquarius</name>
    <dbReference type="NCBI Taxonomy" id="1524974"/>
    <lineage>
        <taxon>Bacteria</taxon>
        <taxon>Pseudomonadati</taxon>
        <taxon>Pseudomonadota</taxon>
        <taxon>Gammaproteobacteria</taxon>
        <taxon>Pasteurellales</taxon>
        <taxon>Pasteurellaceae</taxon>
        <taxon>Testudinibacter</taxon>
    </lineage>
</organism>
<dbReference type="EMBL" id="VDGV01000207">
    <property type="protein sequence ID" value="TNG85563.1"/>
    <property type="molecule type" value="Genomic_DNA"/>
</dbReference>
<sequence length="25" mass="2924">MSSLTLYTHPMSRGRTARWMLEEIG</sequence>
<name>A0ABY2XR77_9PAST</name>
<comment type="caution">
    <text evidence="1">The sequence shown here is derived from an EMBL/GenBank/DDBJ whole genome shotgun (WGS) entry which is preliminary data.</text>
</comment>
<reference evidence="1 2" key="1">
    <citation type="submission" date="2019-05" db="EMBL/GenBank/DDBJ databases">
        <title>Pasteurellaceae isolates from reptiles.</title>
        <authorList>
            <person name="Bojesen A.M."/>
            <person name="Lund E."/>
        </authorList>
    </citation>
    <scope>NUCLEOTIDE SEQUENCE [LARGE SCALE GENOMIC DNA]</scope>
    <source>
        <strain evidence="1 2">ELNT2x</strain>
    </source>
</reference>
<gene>
    <name evidence="1" type="ORF">FHQ21_12645</name>
</gene>
<protein>
    <submittedName>
        <fullName evidence="1">Glutathione S-transferase</fullName>
    </submittedName>
</protein>
<proteinExistence type="predicted"/>
<feature type="non-terminal residue" evidence="1">
    <location>
        <position position="25"/>
    </location>
</feature>